<dbReference type="PROSITE" id="PS51355">
    <property type="entry name" value="GLUTATHIONE_PEROXID_3"/>
    <property type="match status" value="1"/>
</dbReference>
<name>A0A9J8B716_CYPCA</name>
<dbReference type="Gene3D" id="3.40.30.10">
    <property type="entry name" value="Glutaredoxin"/>
    <property type="match status" value="1"/>
</dbReference>
<dbReference type="InterPro" id="IPR000889">
    <property type="entry name" value="Glutathione_peroxidase"/>
</dbReference>
<keyword evidence="5" id="KW-1185">Reference proteome</keyword>
<evidence type="ECO:0000313" key="4">
    <source>
        <dbReference type="Ensembl" id="ENSCCRP00000152757.1"/>
    </source>
</evidence>
<dbReference type="Pfam" id="PF00255">
    <property type="entry name" value="GSHPx"/>
    <property type="match status" value="1"/>
</dbReference>
<keyword evidence="2" id="KW-0575">Peroxidase</keyword>
<dbReference type="PANTHER" id="PTHR11592">
    <property type="entry name" value="GLUTATHIONE PEROXIDASE"/>
    <property type="match status" value="1"/>
</dbReference>
<dbReference type="PANTHER" id="PTHR11592:SF81">
    <property type="entry name" value="GLUTATHIONE PEROXIDASE"/>
    <property type="match status" value="1"/>
</dbReference>
<keyword evidence="3" id="KW-0560">Oxidoreductase</keyword>
<dbReference type="GO" id="GO:0004602">
    <property type="term" value="F:glutathione peroxidase activity"/>
    <property type="evidence" value="ECO:0007669"/>
    <property type="project" value="TreeGrafter"/>
</dbReference>
<dbReference type="InterPro" id="IPR036249">
    <property type="entry name" value="Thioredoxin-like_sf"/>
</dbReference>
<reference evidence="4" key="1">
    <citation type="submission" date="2025-08" db="UniProtKB">
        <authorList>
            <consortium name="Ensembl"/>
        </authorList>
    </citation>
    <scope>IDENTIFICATION</scope>
</reference>
<dbReference type="SUPFAM" id="SSF52833">
    <property type="entry name" value="Thioredoxin-like"/>
    <property type="match status" value="1"/>
</dbReference>
<dbReference type="AlphaFoldDB" id="A0A9J8B716"/>
<protein>
    <submittedName>
        <fullName evidence="4">Uncharacterized protein</fullName>
    </submittedName>
</protein>
<evidence type="ECO:0000256" key="2">
    <source>
        <dbReference type="ARBA" id="ARBA00022559"/>
    </source>
</evidence>
<dbReference type="Proteomes" id="UP001108240">
    <property type="component" value="Unplaced"/>
</dbReference>
<evidence type="ECO:0000256" key="3">
    <source>
        <dbReference type="ARBA" id="ARBA00023002"/>
    </source>
</evidence>
<sequence>MAVNSVYDFTMDTPKGKAAPLSIFRGKVLLIVNVVTMTSFQPFSTKHFIKFLSFTVLDFSCNQFGLQAPGNIFHLFIVHR</sequence>
<comment type="similarity">
    <text evidence="1">Belongs to the glutathione peroxidase family.</text>
</comment>
<reference evidence="4" key="2">
    <citation type="submission" date="2025-09" db="UniProtKB">
        <authorList>
            <consortium name="Ensembl"/>
        </authorList>
    </citation>
    <scope>IDENTIFICATION</scope>
</reference>
<accession>A0A9J8B716</accession>
<dbReference type="GO" id="GO:0006979">
    <property type="term" value="P:response to oxidative stress"/>
    <property type="evidence" value="ECO:0007669"/>
    <property type="project" value="InterPro"/>
</dbReference>
<organism evidence="4 5">
    <name type="scientific">Cyprinus carpio carpio</name>
    <dbReference type="NCBI Taxonomy" id="630221"/>
    <lineage>
        <taxon>Eukaryota</taxon>
        <taxon>Metazoa</taxon>
        <taxon>Chordata</taxon>
        <taxon>Craniata</taxon>
        <taxon>Vertebrata</taxon>
        <taxon>Euteleostomi</taxon>
        <taxon>Actinopterygii</taxon>
        <taxon>Neopterygii</taxon>
        <taxon>Teleostei</taxon>
        <taxon>Ostariophysi</taxon>
        <taxon>Cypriniformes</taxon>
        <taxon>Cyprinidae</taxon>
        <taxon>Cyprininae</taxon>
        <taxon>Cyprinus</taxon>
    </lineage>
</organism>
<proteinExistence type="inferred from homology"/>
<evidence type="ECO:0000313" key="5">
    <source>
        <dbReference type="Proteomes" id="UP001108240"/>
    </source>
</evidence>
<dbReference type="Ensembl" id="ENSCCRT00000185492.1">
    <property type="protein sequence ID" value="ENSCCRP00000152757.1"/>
    <property type="gene ID" value="ENSCCRG00000077877.1"/>
</dbReference>
<evidence type="ECO:0000256" key="1">
    <source>
        <dbReference type="ARBA" id="ARBA00006926"/>
    </source>
</evidence>